<sequence>MSMTKLNGFLKMELDYYGRWKVILFQCDWADVNTGRGIKKDQFGFTMVNFSRLIHTGQQLMDEPYVFSSQVKQVFYSKDPTDEGWYVVLRNTPRDLFDMGKMRRRRVRDLSIVQNTPNSEERNSEQQTVVGSSNVPETLDEPEEFQTESGGTRRVRGRTLLRDLYDLDPVERVKVSRNTHGQPVGSEARVLAGYLGILARNANMLPINYESWHHMPDSNKNQALANIKERFALEVSDDYIKKALGKRWRDNKSTLKKQYFKKDISLEEKLRNVPPGMLRYQWEDAVRFWNSKKGEDRERVGTSSRQKQKFTHTAGSRSFASVAEAEEVKSGQKVGRLQLFEITHRKKDGSPVTSEAGEIMEKLKEKKAEYEAIASSDSSVNLENIDNRIITEVLGPERYGRVRFQGSVVTPTQYFGSGSQQYMPSGSQAQAEVQRLRDQIAQMQANTVEQIAEVQRKYEELQQQLRAEAAEREAAAAAREAEARAMVAEQSKKYDDLQLQLQQMMHMFQQSQKSPS</sequence>
<protein>
    <recommendedName>
        <fullName evidence="3">DUF4216 domain-containing protein</fullName>
    </recommendedName>
</protein>
<feature type="coiled-coil region" evidence="1">
    <location>
        <begin position="426"/>
        <end position="507"/>
    </location>
</feature>
<keyword evidence="1" id="KW-0175">Coiled coil</keyword>
<dbReference type="Pfam" id="PF03004">
    <property type="entry name" value="Transposase_24"/>
    <property type="match status" value="1"/>
</dbReference>
<dbReference type="InterPro" id="IPR025312">
    <property type="entry name" value="DUF4216"/>
</dbReference>
<feature type="region of interest" description="Disordered" evidence="2">
    <location>
        <begin position="293"/>
        <end position="313"/>
    </location>
</feature>
<evidence type="ECO:0000256" key="2">
    <source>
        <dbReference type="SAM" id="MobiDB-lite"/>
    </source>
</evidence>
<evidence type="ECO:0000313" key="5">
    <source>
        <dbReference type="Proteomes" id="UP001358586"/>
    </source>
</evidence>
<dbReference type="Pfam" id="PF13952">
    <property type="entry name" value="DUF4216"/>
    <property type="match status" value="1"/>
</dbReference>
<dbReference type="EMBL" id="JARKNE010000007">
    <property type="protein sequence ID" value="KAK5818473.1"/>
    <property type="molecule type" value="Genomic_DNA"/>
</dbReference>
<dbReference type="PANTHER" id="PTHR33144">
    <property type="entry name" value="OS10G0409366 PROTEIN-RELATED"/>
    <property type="match status" value="1"/>
</dbReference>
<keyword evidence="5" id="KW-1185">Reference proteome</keyword>
<dbReference type="Proteomes" id="UP001358586">
    <property type="component" value="Chromosome 7"/>
</dbReference>
<dbReference type="InterPro" id="IPR004252">
    <property type="entry name" value="Probable_transposase_24"/>
</dbReference>
<evidence type="ECO:0000313" key="4">
    <source>
        <dbReference type="EMBL" id="KAK5818473.1"/>
    </source>
</evidence>
<proteinExistence type="predicted"/>
<feature type="region of interest" description="Disordered" evidence="2">
    <location>
        <begin position="111"/>
        <end position="153"/>
    </location>
</feature>
<name>A0ABR0PB75_GOSAR</name>
<feature type="domain" description="DUF4216" evidence="3">
    <location>
        <begin position="12"/>
        <end position="88"/>
    </location>
</feature>
<comment type="caution">
    <text evidence="4">The sequence shown here is derived from an EMBL/GenBank/DDBJ whole genome shotgun (WGS) entry which is preliminary data.</text>
</comment>
<organism evidence="4 5">
    <name type="scientific">Gossypium arboreum</name>
    <name type="common">Tree cotton</name>
    <name type="synonym">Gossypium nanking</name>
    <dbReference type="NCBI Taxonomy" id="29729"/>
    <lineage>
        <taxon>Eukaryota</taxon>
        <taxon>Viridiplantae</taxon>
        <taxon>Streptophyta</taxon>
        <taxon>Embryophyta</taxon>
        <taxon>Tracheophyta</taxon>
        <taxon>Spermatophyta</taxon>
        <taxon>Magnoliopsida</taxon>
        <taxon>eudicotyledons</taxon>
        <taxon>Gunneridae</taxon>
        <taxon>Pentapetalae</taxon>
        <taxon>rosids</taxon>
        <taxon>malvids</taxon>
        <taxon>Malvales</taxon>
        <taxon>Malvaceae</taxon>
        <taxon>Malvoideae</taxon>
        <taxon>Gossypium</taxon>
    </lineage>
</organism>
<evidence type="ECO:0000256" key="1">
    <source>
        <dbReference type="SAM" id="Coils"/>
    </source>
</evidence>
<reference evidence="4 5" key="1">
    <citation type="submission" date="2023-03" db="EMBL/GenBank/DDBJ databases">
        <title>WGS of Gossypium arboreum.</title>
        <authorList>
            <person name="Yu D."/>
        </authorList>
    </citation>
    <scope>NUCLEOTIDE SEQUENCE [LARGE SCALE GENOMIC DNA]</scope>
    <source>
        <tissue evidence="4">Leaf</tissue>
    </source>
</reference>
<accession>A0ABR0PB75</accession>
<feature type="compositionally biased region" description="Polar residues" evidence="2">
    <location>
        <begin position="125"/>
        <end position="136"/>
    </location>
</feature>
<feature type="compositionally biased region" description="Polar residues" evidence="2">
    <location>
        <begin position="301"/>
        <end position="313"/>
    </location>
</feature>
<gene>
    <name evidence="4" type="ORF">PVK06_023410</name>
</gene>
<evidence type="ECO:0000259" key="3">
    <source>
        <dbReference type="Pfam" id="PF13952"/>
    </source>
</evidence>
<dbReference type="PANTHER" id="PTHR33144:SF46">
    <property type="entry name" value="OS04G0610000 PROTEIN"/>
    <property type="match status" value="1"/>
</dbReference>